<feature type="coiled-coil region" evidence="1">
    <location>
        <begin position="1009"/>
        <end position="1036"/>
    </location>
</feature>
<dbReference type="OrthoDB" id="6358005at2759"/>
<feature type="compositionally biased region" description="Polar residues" evidence="2">
    <location>
        <begin position="2248"/>
        <end position="2262"/>
    </location>
</feature>
<sequence length="2435" mass="266961">MHRYVQCMHSMHRYVQCMHSMHRYVQCMHSMHRYVQYPARRMTALFDLSAVTLRCSAHSSHFSLLPAHSSSLSCSLCSPPAHSTPSPAHSVPLLLTLLPLLFTLLSFLLTLLPSCSFCSPSCSLCSPSCSLIVPFLLTLLPSGSLCSPPPAHSASLSCSLCFPSCSLCSPSCSLCFPSCSLCFPFCSLCFPYCSLFFPLLVHVNSAQPREIHDHQPLSLGHVSSASMDNVFEALLRPSRPRPEPHTADLQNIINDLKAENAHLKGELQEARDQADLLEFRVLELTEASDRFSESGKSGNDRDLTEEPTGHAAVSDDLSLPLSIDSGLDLTADGKKTRLSGPGKNTSGPASPGSSSSSVVSPTGSRPSNSPDPENKQMSASLQSSSVQSSLSSKPAIKANNVSVEMEETSTSKFEDAEAEVERLQEVVANLDHYLASPEQLEAALLQAMEKLRAMDASIQNLEVRVSSLSGENRYLSDALSALSDSHETRTEASGTESEMVSRKTPSLHSDLSDSESDSSATDSRPTKKRLEVTSSFQESGIFDGTCDVTHAATQTETGPEVRLMMVYDEKCELEEAENDARLMVQRLDSQLTAAREMELLLSASLSQEQEISRDLQDKVREQQVSEKERCLRMVMMERDNFNLNMDDRVVSLVLDKDSYASQLLFVKHSLILLQVFRHFQLHNTNMSIDVDGHRTPDGGLDGLDEVLPSRLDKLEDHMDLDTLGDSDCSGEDINDSCDLIIANEDPDVHGSSERGDLIDSAIDEALMHISSTGSQELDFSSSFLSLDEMIGSPKFPDFLVPGLVDVSVQTEPEVQRNQVPFTNIENTLLLTPNLPYESNSSESSNHHDDIERQPENHSSHSDFSAPKVSLTSQGSQTAAVQKPLVQNKGTMTVQKDLLSQREDLYLGQIETLQQEKIALRKECEQERSTSLHACRALQEALQEAQEQARAGERARAELQCELDELSEQRDAATVQLNKRIQQLTADLARSSDVHEAEKAALRRDYDARVAEVAAERRRYAERSAQLERNLRDLRTELQVVGVAMVADMTGFEGRPHDANSAAIKADMEDGGQQEADHDGQSSDMMDKIRRLVKSEAAARAKIIELEKKESAYRQTIQEADAIMQRHVAVYTTRIDELEASHDLCQARLAQLTASEARCRSTLKNSCRSEQDARVSELIEQLLNTEKSGLELKDKLWRLEKNEKELKIRLLESEKAQEALKGELLEQEELILKMQALQVENCAITEQLQQAHEGVRRTVDLQQTQRLLKARVEELEASEQSLRESLDRSCASWVLKERKFKEQLSALEEEVSALRSQLETSAADASEARATEVALKRQLEEVKCQLVEVRRELSCSSADETNNRAEVSRTRAQLRQAQAALTDAEALNCGLRERLAAAEALKEALERALDERKRRHESDLLALNLQASQRECRLEETEGQLCELTQLHAARELDLLASSPVEPAIRATYRLLAKLTVCAECAQLHGAVVRELRAQVDALSDLLNGNNDDDSDDEDDGGNIERTTDGEPETCAAVACEPDVSTCTLPNQELVPDEACIATPPGSENPGPVPAPRRKRKLKRAEFSSSLRSSLRSRKQGGGSTILEELEEKVRELEDSVSRKEEELRIADGEATELSNKLQHTQQLALSKDAELALVRRALTELQQQLLRSLEANEANNTELQSSFKERVDAVVARGRLKDRIIATLVMQIRAVLRTSNMSVAVKQLRQIDDNAALRRQRKTMLQKLGITNGDVASNVAPDDDDDEIVDYDVESVCDAMMRPHEMVFGSLMLIRESLLSVNGELLLDKCSQTVERDFLRPIMTHQETQTTSEHTSHFPVQVSEQFSDVRTLDLIPRCELDIIESEIVEPVVCAVKSPQDNDPSLNDQNSKINNDFVADVSSSPAFEGVKSVSCSVNQALNGNVFAQDSHKVIQEPYCNFNTEVTSEIFENEEGSSIVIRVHTDRDEVPQVKEPLHPVPPIPSIHMYTQTTQTCFRRIGPARQSFIPRPTARTTITCAPNSTDVLTPSISVHNSPTANTSVGKKVSPLPTEKKVPNIQSYPPCNVSSAQSSCSEVSQSQSSCTTVSLAQSSSSEVSQSQSSCTTVSLAQSSCSTVSLSQSSCSTVSLPQPSCFTVSSAQSSCPTVSLSQSSIRQKVSHAPSIPAPKLSLAPSGLACKPASTARGGIAWSKRGHPATSCDASGRCSKVPSHVTHKPNAVSDARCIRRMLTDVAPPRARVNCIAAGELDPTAAESASNSESLPSQHSLHTFDKKSSSDAHSSVRNARSNSLSCSRGQVPSSPPKWRPAGSTSTDPPALLSSSCKVDGSGCIPKPEDLRVTRHVGKDGVVIAWNPLDHDCVAGFQVVVGGQVVQFIKSPHRTKALITGLPISPTITIGLVSVGVDGRCSKPAVVACDRSQLSSRRIVRKSSSSRRTVGPTAI</sequence>
<feature type="domain" description="Janus kinase and microtubule-interacting protein C-terminal" evidence="4">
    <location>
        <begin position="248"/>
        <end position="293"/>
    </location>
</feature>
<feature type="compositionally biased region" description="Polar residues" evidence="2">
    <location>
        <begin position="2272"/>
        <end position="2293"/>
    </location>
</feature>
<feature type="region of interest" description="Disordered" evidence="2">
    <location>
        <begin position="2022"/>
        <end position="2055"/>
    </location>
</feature>
<dbReference type="Pfam" id="PF16034">
    <property type="entry name" value="JAKMIP_CC3"/>
    <property type="match status" value="1"/>
</dbReference>
<evidence type="ECO:0000313" key="6">
    <source>
        <dbReference type="RefSeq" id="XP_018012551.1"/>
    </source>
</evidence>
<feature type="coiled-coil region" evidence="1">
    <location>
        <begin position="909"/>
        <end position="982"/>
    </location>
</feature>
<keyword evidence="3" id="KW-1133">Transmembrane helix</keyword>
<accession>A0A8B7NGM3</accession>
<feature type="coiled-coil region" evidence="1">
    <location>
        <begin position="1264"/>
        <end position="1414"/>
    </location>
</feature>
<protein>
    <submittedName>
        <fullName evidence="6">Uncharacterized protein LOC108669665</fullName>
    </submittedName>
</protein>
<evidence type="ECO:0000256" key="2">
    <source>
        <dbReference type="SAM" id="MobiDB-lite"/>
    </source>
</evidence>
<feature type="compositionally biased region" description="Acidic residues" evidence="2">
    <location>
        <begin position="1506"/>
        <end position="1517"/>
    </location>
</feature>
<feature type="compositionally biased region" description="Polar residues" evidence="2">
    <location>
        <begin position="368"/>
        <end position="377"/>
    </location>
</feature>
<dbReference type="RefSeq" id="XP_018012551.1">
    <property type="nucleotide sequence ID" value="XM_018157062.1"/>
</dbReference>
<feature type="region of interest" description="Disordered" evidence="2">
    <location>
        <begin position="1554"/>
        <end position="1604"/>
    </location>
</feature>
<feature type="compositionally biased region" description="Basic and acidic residues" evidence="2">
    <location>
        <begin position="288"/>
        <end position="308"/>
    </location>
</feature>
<feature type="compositionally biased region" description="Polar residues" evidence="2">
    <location>
        <begin position="2022"/>
        <end position="2037"/>
    </location>
</feature>
<feature type="region of interest" description="Disordered" evidence="2">
    <location>
        <begin position="832"/>
        <end position="883"/>
    </location>
</feature>
<name>A0A8B7NGM3_HYAAZ</name>
<feature type="region of interest" description="Disordered" evidence="2">
    <location>
        <begin position="1502"/>
        <end position="1525"/>
    </location>
</feature>
<feature type="region of interest" description="Disordered" evidence="2">
    <location>
        <begin position="481"/>
        <end position="531"/>
    </location>
</feature>
<evidence type="ECO:0000313" key="5">
    <source>
        <dbReference type="Proteomes" id="UP000694843"/>
    </source>
</evidence>
<keyword evidence="1" id="KW-0175">Coiled coil</keyword>
<feature type="compositionally biased region" description="Polar residues" evidence="2">
    <location>
        <begin position="869"/>
        <end position="879"/>
    </location>
</feature>
<gene>
    <name evidence="6" type="primary">LOC108669665</name>
</gene>
<proteinExistence type="predicted"/>
<reference evidence="6" key="1">
    <citation type="submission" date="2025-08" db="UniProtKB">
        <authorList>
            <consortium name="RefSeq"/>
        </authorList>
    </citation>
    <scope>IDENTIFICATION</scope>
    <source>
        <tissue evidence="6">Whole organism</tissue>
    </source>
</reference>
<keyword evidence="3" id="KW-0472">Membrane</keyword>
<dbReference type="Proteomes" id="UP000694843">
    <property type="component" value="Unplaced"/>
</dbReference>
<feature type="compositionally biased region" description="Polar residues" evidence="2">
    <location>
        <begin position="2303"/>
        <end position="2312"/>
    </location>
</feature>
<feature type="coiled-coil region" evidence="1">
    <location>
        <begin position="246"/>
        <end position="287"/>
    </location>
</feature>
<keyword evidence="3" id="KW-0812">Transmembrane</keyword>
<feature type="compositionally biased region" description="Low complexity" evidence="2">
    <location>
        <begin position="314"/>
        <end position="329"/>
    </location>
</feature>
<feature type="region of interest" description="Disordered" evidence="2">
    <location>
        <begin position="288"/>
        <end position="416"/>
    </location>
</feature>
<feature type="transmembrane region" description="Helical" evidence="3">
    <location>
        <begin position="93"/>
        <end position="112"/>
    </location>
</feature>
<dbReference type="InterPro" id="IPR031994">
    <property type="entry name" value="JAKMIP_C"/>
</dbReference>
<evidence type="ECO:0000256" key="3">
    <source>
        <dbReference type="SAM" id="Phobius"/>
    </source>
</evidence>
<evidence type="ECO:0000259" key="4">
    <source>
        <dbReference type="Pfam" id="PF16034"/>
    </source>
</evidence>
<keyword evidence="5" id="KW-1185">Reference proteome</keyword>
<organism evidence="5 6">
    <name type="scientific">Hyalella azteca</name>
    <name type="common">Amphipod</name>
    <dbReference type="NCBI Taxonomy" id="294128"/>
    <lineage>
        <taxon>Eukaryota</taxon>
        <taxon>Metazoa</taxon>
        <taxon>Ecdysozoa</taxon>
        <taxon>Arthropoda</taxon>
        <taxon>Crustacea</taxon>
        <taxon>Multicrustacea</taxon>
        <taxon>Malacostraca</taxon>
        <taxon>Eumalacostraca</taxon>
        <taxon>Peracarida</taxon>
        <taxon>Amphipoda</taxon>
        <taxon>Senticaudata</taxon>
        <taxon>Talitrida</taxon>
        <taxon>Talitroidea</taxon>
        <taxon>Hyalellidae</taxon>
        <taxon>Hyalella</taxon>
    </lineage>
</organism>
<feature type="compositionally biased region" description="Basic and acidic residues" evidence="2">
    <location>
        <begin position="844"/>
        <end position="860"/>
    </location>
</feature>
<feature type="compositionally biased region" description="Low complexity" evidence="2">
    <location>
        <begin position="378"/>
        <end position="392"/>
    </location>
</feature>
<evidence type="ECO:0000256" key="1">
    <source>
        <dbReference type="SAM" id="Coils"/>
    </source>
</evidence>
<dbReference type="GeneID" id="108669665"/>
<dbReference type="KEGG" id="hazt:108669665"/>
<feature type="compositionally biased region" description="Low complexity" evidence="2">
    <location>
        <begin position="345"/>
        <end position="367"/>
    </location>
</feature>
<feature type="region of interest" description="Disordered" evidence="2">
    <location>
        <begin position="2248"/>
        <end position="2312"/>
    </location>
</feature>